<evidence type="ECO:0000259" key="1">
    <source>
        <dbReference type="Pfam" id="PF00534"/>
    </source>
</evidence>
<comment type="caution">
    <text evidence="2">The sequence shown here is derived from an EMBL/GenBank/DDBJ whole genome shotgun (WGS) entry which is preliminary data.</text>
</comment>
<gene>
    <name evidence="2" type="ORF">GCM10010960_15570</name>
</gene>
<sequence length="332" mass="36571">MTEKPVIHLINPMENAVGGSEWRTIELYRLLAPHADVRIWSESTPDPELCRYVPVQRIDPAAGSLPQGGTLLFIGCYRVPGDWLRASHARRTVLLYNTPTPRRLTATAIALSALGARIEMVYAAAWMRDAVGVPGFVHASPIDLTRFRPISERAPGAFRIGRLSRDTADKHHAPDIALYRHLAQRGCHVRIMGGMVLAPQLAETPGIELMPAGHEPPEAFLRHLDCFYFRSSDARVEPSGRVVMEAMACGIPVVAHRRGGYAEWIEHGTDGLLFDTREQAAAMLLALKDDPDLRAALGQAARRKMETTYSAEEMRALVAFYTAAEAVPPPAD</sequence>
<reference evidence="2" key="1">
    <citation type="journal article" date="2014" name="Int. J. Syst. Evol. Microbiol.">
        <title>Complete genome sequence of Corynebacterium casei LMG S-19264T (=DSM 44701T), isolated from a smear-ripened cheese.</title>
        <authorList>
            <consortium name="US DOE Joint Genome Institute (JGI-PGF)"/>
            <person name="Walter F."/>
            <person name="Albersmeier A."/>
            <person name="Kalinowski J."/>
            <person name="Ruckert C."/>
        </authorList>
    </citation>
    <scope>NUCLEOTIDE SEQUENCE</scope>
    <source>
        <strain evidence="2">CGMCC 1.12726</strain>
    </source>
</reference>
<organism evidence="2 3">
    <name type="scientific">Arenimonas maotaiensis</name>
    <dbReference type="NCBI Taxonomy" id="1446479"/>
    <lineage>
        <taxon>Bacteria</taxon>
        <taxon>Pseudomonadati</taxon>
        <taxon>Pseudomonadota</taxon>
        <taxon>Gammaproteobacteria</taxon>
        <taxon>Lysobacterales</taxon>
        <taxon>Lysobacteraceae</taxon>
        <taxon>Arenimonas</taxon>
    </lineage>
</organism>
<dbReference type="InterPro" id="IPR001296">
    <property type="entry name" value="Glyco_trans_1"/>
</dbReference>
<proteinExistence type="predicted"/>
<evidence type="ECO:0000313" key="2">
    <source>
        <dbReference type="EMBL" id="GGF94743.1"/>
    </source>
</evidence>
<keyword evidence="2" id="KW-0808">Transferase</keyword>
<protein>
    <submittedName>
        <fullName evidence="2">Group 1 glycosyl transferase</fullName>
    </submittedName>
</protein>
<name>A0A917CNY9_9GAMM</name>
<dbReference type="SUPFAM" id="SSF53756">
    <property type="entry name" value="UDP-Glycosyltransferase/glycogen phosphorylase"/>
    <property type="match status" value="1"/>
</dbReference>
<dbReference type="EMBL" id="BMFO01000003">
    <property type="protein sequence ID" value="GGF94743.1"/>
    <property type="molecule type" value="Genomic_DNA"/>
</dbReference>
<dbReference type="Proteomes" id="UP000632858">
    <property type="component" value="Unassembled WGS sequence"/>
</dbReference>
<reference evidence="2" key="2">
    <citation type="submission" date="2020-09" db="EMBL/GenBank/DDBJ databases">
        <authorList>
            <person name="Sun Q."/>
            <person name="Zhou Y."/>
        </authorList>
    </citation>
    <scope>NUCLEOTIDE SEQUENCE</scope>
    <source>
        <strain evidence="2">CGMCC 1.12726</strain>
    </source>
</reference>
<feature type="domain" description="Glycosyl transferase family 1" evidence="1">
    <location>
        <begin position="217"/>
        <end position="303"/>
    </location>
</feature>
<dbReference type="Pfam" id="PF00534">
    <property type="entry name" value="Glycos_transf_1"/>
    <property type="match status" value="1"/>
</dbReference>
<accession>A0A917CNY9</accession>
<evidence type="ECO:0000313" key="3">
    <source>
        <dbReference type="Proteomes" id="UP000632858"/>
    </source>
</evidence>
<dbReference type="CDD" id="cd03801">
    <property type="entry name" value="GT4_PimA-like"/>
    <property type="match status" value="1"/>
</dbReference>
<dbReference type="GO" id="GO:0016757">
    <property type="term" value="F:glycosyltransferase activity"/>
    <property type="evidence" value="ECO:0007669"/>
    <property type="project" value="InterPro"/>
</dbReference>
<dbReference type="GO" id="GO:1901135">
    <property type="term" value="P:carbohydrate derivative metabolic process"/>
    <property type="evidence" value="ECO:0007669"/>
    <property type="project" value="UniProtKB-ARBA"/>
</dbReference>
<dbReference type="PANTHER" id="PTHR12526">
    <property type="entry name" value="GLYCOSYLTRANSFERASE"/>
    <property type="match status" value="1"/>
</dbReference>
<dbReference type="Gene3D" id="3.40.50.2000">
    <property type="entry name" value="Glycogen Phosphorylase B"/>
    <property type="match status" value="1"/>
</dbReference>
<dbReference type="AlphaFoldDB" id="A0A917CNY9"/>
<keyword evidence="3" id="KW-1185">Reference proteome</keyword>